<feature type="domain" description="VOC" evidence="1">
    <location>
        <begin position="9"/>
        <end position="130"/>
    </location>
</feature>
<evidence type="ECO:0000313" key="3">
    <source>
        <dbReference type="Proteomes" id="UP001253595"/>
    </source>
</evidence>
<reference evidence="2 3" key="1">
    <citation type="submission" date="2023-07" db="EMBL/GenBank/DDBJ databases">
        <title>Sorghum-associated microbial communities from plants grown in Nebraska, USA.</title>
        <authorList>
            <person name="Schachtman D."/>
        </authorList>
    </citation>
    <scope>NUCLEOTIDE SEQUENCE [LARGE SCALE GENOMIC DNA]</scope>
    <source>
        <strain evidence="2 3">BE190</strain>
    </source>
</reference>
<dbReference type="PANTHER" id="PTHR35006:SF4">
    <property type="entry name" value="BLR7706 PROTEIN"/>
    <property type="match status" value="1"/>
</dbReference>
<evidence type="ECO:0000259" key="1">
    <source>
        <dbReference type="PROSITE" id="PS51819"/>
    </source>
</evidence>
<sequence>MMSTQNPSIISHVSIGTNDYEKARAFYNVVLATLDINIIMEHPGAIAYGRMYPEFWVCTPHDGQPATLGNGFHMGFIALTKDQVHAFYDAAIAAGAICDGPPGPRPLYSDAYYGCFVRDLDGHKIEAAFWDEELAAKLQDH</sequence>
<protein>
    <submittedName>
        <fullName evidence="2">Catechol 2,3-dioxygenase-like lactoylglutathione lyase family enzyme</fullName>
    </submittedName>
</protein>
<organism evidence="2 3">
    <name type="scientific">Cellvibrio fibrivorans</name>
    <dbReference type="NCBI Taxonomy" id="126350"/>
    <lineage>
        <taxon>Bacteria</taxon>
        <taxon>Pseudomonadati</taxon>
        <taxon>Pseudomonadota</taxon>
        <taxon>Gammaproteobacteria</taxon>
        <taxon>Cellvibrionales</taxon>
        <taxon>Cellvibrionaceae</taxon>
        <taxon>Cellvibrio</taxon>
    </lineage>
</organism>
<dbReference type="InterPro" id="IPR037523">
    <property type="entry name" value="VOC_core"/>
</dbReference>
<accession>A0ABU1V0N0</accession>
<keyword evidence="3" id="KW-1185">Reference proteome</keyword>
<dbReference type="RefSeq" id="WP_310073805.1">
    <property type="nucleotide sequence ID" value="NZ_JAVDVX010000005.1"/>
</dbReference>
<proteinExistence type="predicted"/>
<dbReference type="PANTHER" id="PTHR35006">
    <property type="entry name" value="GLYOXALASE FAMILY PROTEIN (AFU_ORTHOLOGUE AFUA_5G14830)"/>
    <property type="match status" value="1"/>
</dbReference>
<dbReference type="Proteomes" id="UP001253595">
    <property type="component" value="Unassembled WGS sequence"/>
</dbReference>
<dbReference type="SUPFAM" id="SSF54593">
    <property type="entry name" value="Glyoxalase/Bleomycin resistance protein/Dihydroxybiphenyl dioxygenase"/>
    <property type="match status" value="1"/>
</dbReference>
<dbReference type="Gene3D" id="3.10.180.10">
    <property type="entry name" value="2,3-Dihydroxybiphenyl 1,2-Dioxygenase, domain 1"/>
    <property type="match status" value="1"/>
</dbReference>
<evidence type="ECO:0000313" key="2">
    <source>
        <dbReference type="EMBL" id="MDR7091016.1"/>
    </source>
</evidence>
<dbReference type="CDD" id="cd07262">
    <property type="entry name" value="VOC_like"/>
    <property type="match status" value="1"/>
</dbReference>
<gene>
    <name evidence="2" type="ORF">J2X05_003042</name>
</gene>
<dbReference type="InterPro" id="IPR004360">
    <property type="entry name" value="Glyas_Fos-R_dOase_dom"/>
</dbReference>
<dbReference type="EMBL" id="JAVDVX010000005">
    <property type="protein sequence ID" value="MDR7091016.1"/>
    <property type="molecule type" value="Genomic_DNA"/>
</dbReference>
<dbReference type="InterPro" id="IPR029068">
    <property type="entry name" value="Glyas_Bleomycin-R_OHBP_Dase"/>
</dbReference>
<dbReference type="Pfam" id="PF00903">
    <property type="entry name" value="Glyoxalase"/>
    <property type="match status" value="1"/>
</dbReference>
<dbReference type="PROSITE" id="PS51819">
    <property type="entry name" value="VOC"/>
    <property type="match status" value="1"/>
</dbReference>
<comment type="caution">
    <text evidence="2">The sequence shown here is derived from an EMBL/GenBank/DDBJ whole genome shotgun (WGS) entry which is preliminary data.</text>
</comment>
<name>A0ABU1V0N0_9GAMM</name>